<dbReference type="Proteomes" id="UP001187415">
    <property type="component" value="Unassembled WGS sequence"/>
</dbReference>
<name>A0AA88SGC7_CHASR</name>
<reference evidence="2" key="1">
    <citation type="submission" date="2023-07" db="EMBL/GenBank/DDBJ databases">
        <title>Chromosome-level Genome Assembly of Striped Snakehead (Channa striata).</title>
        <authorList>
            <person name="Liu H."/>
        </authorList>
    </citation>
    <scope>NUCLEOTIDE SEQUENCE</scope>
    <source>
        <strain evidence="2">Gz</strain>
        <tissue evidence="2">Muscle</tissue>
    </source>
</reference>
<dbReference type="EMBL" id="JAUPFM010000012">
    <property type="protein sequence ID" value="KAK2835796.1"/>
    <property type="molecule type" value="Genomic_DNA"/>
</dbReference>
<dbReference type="AlphaFoldDB" id="A0AA88SGC7"/>
<evidence type="ECO:0000256" key="1">
    <source>
        <dbReference type="SAM" id="Phobius"/>
    </source>
</evidence>
<keyword evidence="3" id="KW-1185">Reference proteome</keyword>
<accession>A0AA88SGC7</accession>
<proteinExistence type="predicted"/>
<keyword evidence="1" id="KW-1133">Transmembrane helix</keyword>
<gene>
    <name evidence="2" type="ORF">Q5P01_016280</name>
</gene>
<comment type="caution">
    <text evidence="2">The sequence shown here is derived from an EMBL/GenBank/DDBJ whole genome shotgun (WGS) entry which is preliminary data.</text>
</comment>
<evidence type="ECO:0000313" key="3">
    <source>
        <dbReference type="Proteomes" id="UP001187415"/>
    </source>
</evidence>
<evidence type="ECO:0000313" key="2">
    <source>
        <dbReference type="EMBL" id="KAK2835796.1"/>
    </source>
</evidence>
<feature type="transmembrane region" description="Helical" evidence="1">
    <location>
        <begin position="39"/>
        <end position="64"/>
    </location>
</feature>
<protein>
    <submittedName>
        <fullName evidence="2">Uncharacterized protein</fullName>
    </submittedName>
</protein>
<organism evidence="2 3">
    <name type="scientific">Channa striata</name>
    <name type="common">Snakehead murrel</name>
    <name type="synonym">Ophicephalus striatus</name>
    <dbReference type="NCBI Taxonomy" id="64152"/>
    <lineage>
        <taxon>Eukaryota</taxon>
        <taxon>Metazoa</taxon>
        <taxon>Chordata</taxon>
        <taxon>Craniata</taxon>
        <taxon>Vertebrata</taxon>
        <taxon>Euteleostomi</taxon>
        <taxon>Actinopterygii</taxon>
        <taxon>Neopterygii</taxon>
        <taxon>Teleostei</taxon>
        <taxon>Neoteleostei</taxon>
        <taxon>Acanthomorphata</taxon>
        <taxon>Anabantaria</taxon>
        <taxon>Anabantiformes</taxon>
        <taxon>Channoidei</taxon>
        <taxon>Channidae</taxon>
        <taxon>Channa</taxon>
    </lineage>
</organism>
<sequence>MERQEAGQEEKLVVEFDTFGGVHPPRDAGAAGSCRCCKCVVAVAAVMGLLLLTLSMGFSFYYFLSVPSCEQEAPSLRGTGRVNITCKLNGTTGEKGRYDIFIVNKAAKYRIYGWVKLAHITSEDVILRTTHNQDNRILEKKKSFSIMSFFVEALLANNNTISIYFNSSCTDSLFHVLEL</sequence>
<keyword evidence="1" id="KW-0812">Transmembrane</keyword>
<keyword evidence="1" id="KW-0472">Membrane</keyword>